<reference evidence="2" key="1">
    <citation type="submission" date="2022-04" db="EMBL/GenBank/DDBJ databases">
        <title>Desulfatitalea alkaliphila sp. nov., a novel anaerobic sulfate-reducing bacterium isolated from terrestrial mud volcano, Taman Peninsula, Russia.</title>
        <authorList>
            <person name="Khomyakova M.A."/>
            <person name="Merkel A.Y."/>
            <person name="Slobodkin A.I."/>
        </authorList>
    </citation>
    <scope>NUCLEOTIDE SEQUENCE</scope>
    <source>
        <strain evidence="2">M08but</strain>
    </source>
</reference>
<name>A0AA41QZW5_9BACT</name>
<evidence type="ECO:0000256" key="1">
    <source>
        <dbReference type="SAM" id="Phobius"/>
    </source>
</evidence>
<protein>
    <submittedName>
        <fullName evidence="2">Zinc ribbon-containing protein</fullName>
    </submittedName>
</protein>
<evidence type="ECO:0000313" key="3">
    <source>
        <dbReference type="Proteomes" id="UP001165427"/>
    </source>
</evidence>
<keyword evidence="3" id="KW-1185">Reference proteome</keyword>
<dbReference type="AlphaFoldDB" id="A0AA41QZW5"/>
<comment type="caution">
    <text evidence="2">The sequence shown here is derived from an EMBL/GenBank/DDBJ whole genome shotgun (WGS) entry which is preliminary data.</text>
</comment>
<evidence type="ECO:0000313" key="2">
    <source>
        <dbReference type="EMBL" id="MCJ8499429.1"/>
    </source>
</evidence>
<sequence>MDLDLDMILFGETSLRQALYVAAAVVGALLALRIVKRLFFKKKPVLAHTVYFVCENCDWEGHVSKFGTRCPKCNHPISRVATH</sequence>
<accession>A0AA41QZW5</accession>
<gene>
    <name evidence="2" type="ORF">MRX98_02495</name>
</gene>
<keyword evidence="1" id="KW-0812">Transmembrane</keyword>
<dbReference type="EMBL" id="JALJRB010000002">
    <property type="protein sequence ID" value="MCJ8499429.1"/>
    <property type="molecule type" value="Genomic_DNA"/>
</dbReference>
<dbReference type="Proteomes" id="UP001165427">
    <property type="component" value="Unassembled WGS sequence"/>
</dbReference>
<organism evidence="2 3">
    <name type="scientific">Desulfatitalea alkaliphila</name>
    <dbReference type="NCBI Taxonomy" id="2929485"/>
    <lineage>
        <taxon>Bacteria</taxon>
        <taxon>Pseudomonadati</taxon>
        <taxon>Thermodesulfobacteriota</taxon>
        <taxon>Desulfobacteria</taxon>
        <taxon>Desulfobacterales</taxon>
        <taxon>Desulfosarcinaceae</taxon>
        <taxon>Desulfatitalea</taxon>
    </lineage>
</organism>
<proteinExistence type="predicted"/>
<keyword evidence="1" id="KW-0472">Membrane</keyword>
<dbReference type="RefSeq" id="WP_246902740.1">
    <property type="nucleotide sequence ID" value="NZ_JALJRB010000002.1"/>
</dbReference>
<keyword evidence="1" id="KW-1133">Transmembrane helix</keyword>
<feature type="transmembrane region" description="Helical" evidence="1">
    <location>
        <begin position="17"/>
        <end position="35"/>
    </location>
</feature>